<organism evidence="1">
    <name type="scientific">Schlesneria paludicola</name>
    <dbReference type="NCBI Taxonomy" id="360056"/>
    <lineage>
        <taxon>Bacteria</taxon>
        <taxon>Pseudomonadati</taxon>
        <taxon>Planctomycetota</taxon>
        <taxon>Planctomycetia</taxon>
        <taxon>Planctomycetales</taxon>
        <taxon>Planctomycetaceae</taxon>
        <taxon>Schlesneria</taxon>
    </lineage>
</organism>
<sequence>MASRRIRTRAVELSLEVTVVAIDSNYEPVTKAAYEYRERHVYPYLTSKGFRINKFQGTLARRYYVAPAVREPGVDYITGVGHGLSDLYTGDQGDVVFRQGDYHPDEAAGKIVHLLSCQTARELGPDFVQSGCRAYFGYDVNFTFYPDDQDIFFECDSEIDKAFADGLSADKVYARVKKLYDKRIAELYAAGKLYVAAALETDRDHLRCPSAGGSAWGDPAAKLS</sequence>
<dbReference type="AlphaFoldDB" id="A0A7C2P305"/>
<accession>A0A7C2P305</accession>
<name>A0A7C2P305_9PLAN</name>
<evidence type="ECO:0000313" key="1">
    <source>
        <dbReference type="EMBL" id="HEN15173.1"/>
    </source>
</evidence>
<proteinExistence type="predicted"/>
<dbReference type="EMBL" id="DSOK01000196">
    <property type="protein sequence ID" value="HEN15173.1"/>
    <property type="molecule type" value="Genomic_DNA"/>
</dbReference>
<comment type="caution">
    <text evidence="1">The sequence shown here is derived from an EMBL/GenBank/DDBJ whole genome shotgun (WGS) entry which is preliminary data.</text>
</comment>
<protein>
    <submittedName>
        <fullName evidence="1">Uncharacterized protein</fullName>
    </submittedName>
</protein>
<reference evidence="1" key="1">
    <citation type="journal article" date="2020" name="mSystems">
        <title>Genome- and Community-Level Interaction Insights into Carbon Utilization and Element Cycling Functions of Hydrothermarchaeota in Hydrothermal Sediment.</title>
        <authorList>
            <person name="Zhou Z."/>
            <person name="Liu Y."/>
            <person name="Xu W."/>
            <person name="Pan J."/>
            <person name="Luo Z.H."/>
            <person name="Li M."/>
        </authorList>
    </citation>
    <scope>NUCLEOTIDE SEQUENCE [LARGE SCALE GENOMIC DNA]</scope>
    <source>
        <strain evidence="1">SpSt-339</strain>
    </source>
</reference>
<gene>
    <name evidence="1" type="ORF">ENQ76_06865</name>
</gene>